<organism evidence="2 3">
    <name type="scientific">Pseudomonas haemolytica</name>
    <dbReference type="NCBI Taxonomy" id="2600065"/>
    <lineage>
        <taxon>Bacteria</taxon>
        <taxon>Pseudomonadati</taxon>
        <taxon>Pseudomonadota</taxon>
        <taxon>Gammaproteobacteria</taxon>
        <taxon>Pseudomonadales</taxon>
        <taxon>Pseudomonadaceae</taxon>
        <taxon>Pseudomonas</taxon>
    </lineage>
</organism>
<proteinExistence type="predicted"/>
<sequence>MNRFAHFFGILAAVASFSASAASSLQDINYSVTKDESKRDIKRVVEIVLAERVDQPTLEALANQIKDSNPTSFQRTFIGWRIKGEEDGAYWAKTDFVPALNVQFLGATVADYNKLKTTSAAADGEVFGSWLSTWGADYKMVGYRKGGKIFIRSTFTDGSSSTKEFVPKNFSGRSVLVDAEGSDFGEYYLVNAHGDLEFWGEDGSFYTAKKTD</sequence>
<name>A0ABS1H1R1_9PSED</name>
<dbReference type="Proteomes" id="UP000620382">
    <property type="component" value="Unassembled WGS sequence"/>
</dbReference>
<evidence type="ECO:0000313" key="2">
    <source>
        <dbReference type="EMBL" id="MBK3463050.1"/>
    </source>
</evidence>
<keyword evidence="3" id="KW-1185">Reference proteome</keyword>
<feature type="signal peptide" evidence="1">
    <location>
        <begin position="1"/>
        <end position="21"/>
    </location>
</feature>
<gene>
    <name evidence="2" type="ORF">JJD71_28715</name>
</gene>
<dbReference type="RefSeq" id="WP_200657725.1">
    <property type="nucleotide sequence ID" value="NZ_JAENSR010000015.1"/>
</dbReference>
<dbReference type="EMBL" id="JAENSR010000015">
    <property type="protein sequence ID" value="MBK3463050.1"/>
    <property type="molecule type" value="Genomic_DNA"/>
</dbReference>
<evidence type="ECO:0000313" key="3">
    <source>
        <dbReference type="Proteomes" id="UP000620382"/>
    </source>
</evidence>
<evidence type="ECO:0000256" key="1">
    <source>
        <dbReference type="SAM" id="SignalP"/>
    </source>
</evidence>
<accession>A0ABS1H1R1</accession>
<comment type="caution">
    <text evidence="2">The sequence shown here is derived from an EMBL/GenBank/DDBJ whole genome shotgun (WGS) entry which is preliminary data.</text>
</comment>
<keyword evidence="1" id="KW-0732">Signal</keyword>
<feature type="chain" id="PRO_5047250279" evidence="1">
    <location>
        <begin position="22"/>
        <end position="212"/>
    </location>
</feature>
<reference evidence="2 3" key="1">
    <citation type="submission" date="2021-01" db="EMBL/GenBank/DDBJ databases">
        <title>Antibiotic resistance and phylogeny of Pseudomonas spp. isolated over three decades from chicken meat in the Norwegian food chain.</title>
        <authorList>
            <person name="Moen B."/>
        </authorList>
    </citation>
    <scope>NUCLEOTIDE SEQUENCE [LARGE SCALE GENOMIC DNA]</scope>
    <source>
        <strain evidence="2 3">MF6766</strain>
    </source>
</reference>
<protein>
    <submittedName>
        <fullName evidence="2">Uncharacterized protein</fullName>
    </submittedName>
</protein>